<dbReference type="EMBL" id="KV425943">
    <property type="protein sequence ID" value="KZV96392.1"/>
    <property type="molecule type" value="Genomic_DNA"/>
</dbReference>
<evidence type="ECO:0000313" key="3">
    <source>
        <dbReference type="Proteomes" id="UP000077266"/>
    </source>
</evidence>
<proteinExistence type="predicted"/>
<feature type="coiled-coil region" evidence="1">
    <location>
        <begin position="36"/>
        <end position="70"/>
    </location>
</feature>
<dbReference type="InParanoid" id="A0A165KIN3"/>
<organism evidence="2 3">
    <name type="scientific">Exidia glandulosa HHB12029</name>
    <dbReference type="NCBI Taxonomy" id="1314781"/>
    <lineage>
        <taxon>Eukaryota</taxon>
        <taxon>Fungi</taxon>
        <taxon>Dikarya</taxon>
        <taxon>Basidiomycota</taxon>
        <taxon>Agaricomycotina</taxon>
        <taxon>Agaricomycetes</taxon>
        <taxon>Auriculariales</taxon>
        <taxon>Exidiaceae</taxon>
        <taxon>Exidia</taxon>
    </lineage>
</organism>
<name>A0A165KIN3_EXIGL</name>
<dbReference type="OrthoDB" id="3063971at2759"/>
<reference evidence="2 3" key="1">
    <citation type="journal article" date="2016" name="Mol. Biol. Evol.">
        <title>Comparative Genomics of Early-Diverging Mushroom-Forming Fungi Provides Insights into the Origins of Lignocellulose Decay Capabilities.</title>
        <authorList>
            <person name="Nagy L.G."/>
            <person name="Riley R."/>
            <person name="Tritt A."/>
            <person name="Adam C."/>
            <person name="Daum C."/>
            <person name="Floudas D."/>
            <person name="Sun H."/>
            <person name="Yadav J.S."/>
            <person name="Pangilinan J."/>
            <person name="Larsson K.H."/>
            <person name="Matsuura K."/>
            <person name="Barry K."/>
            <person name="Labutti K."/>
            <person name="Kuo R."/>
            <person name="Ohm R.A."/>
            <person name="Bhattacharya S.S."/>
            <person name="Shirouzu T."/>
            <person name="Yoshinaga Y."/>
            <person name="Martin F.M."/>
            <person name="Grigoriev I.V."/>
            <person name="Hibbett D.S."/>
        </authorList>
    </citation>
    <scope>NUCLEOTIDE SEQUENCE [LARGE SCALE GENOMIC DNA]</scope>
    <source>
        <strain evidence="2 3">HHB12029</strain>
    </source>
</reference>
<gene>
    <name evidence="2" type="ORF">EXIGLDRAFT_747648</name>
</gene>
<evidence type="ECO:0000256" key="1">
    <source>
        <dbReference type="SAM" id="Coils"/>
    </source>
</evidence>
<dbReference type="AlphaFoldDB" id="A0A165KIN3"/>
<protein>
    <submittedName>
        <fullName evidence="2">Uncharacterized protein</fullName>
    </submittedName>
</protein>
<dbReference type="Gene3D" id="1.20.1280.50">
    <property type="match status" value="1"/>
</dbReference>
<keyword evidence="3" id="KW-1185">Reference proteome</keyword>
<dbReference type="Gene3D" id="3.80.10.10">
    <property type="entry name" value="Ribonuclease Inhibitor"/>
    <property type="match status" value="1"/>
</dbReference>
<evidence type="ECO:0000313" key="2">
    <source>
        <dbReference type="EMBL" id="KZV96392.1"/>
    </source>
</evidence>
<dbReference type="SUPFAM" id="SSF52047">
    <property type="entry name" value="RNI-like"/>
    <property type="match status" value="1"/>
</dbReference>
<sequence>MNVFSQHRAAWKYRIAVDQAAANDATAQLLSTRRDCQLAEDALALAAAKVEFLRAEVHLLEQRQTAADEQLARSRAASLRIVVSNLPDDILRCIFTCCAEIPDTMWTELGNGSFNRGRALLPFSIAAVCTRWRRVALDYGGLWTYLSLPATVAVAQRDSHYRRIDQLLSRSQTYSLDVFLYLKALDSSVEDSSWAGKVLSAVSLHARRWRRVEMAFPKLASRSLAGAFKGPLPRLKQLSLRSRDWLDRQGEDSFFLPHAPLLEDLDLSNTGMTVSPVHEGFPSLVSITVTDDMTAESLQQLLEMSKTTVEVLQLGLKFGDPIPSSLSLPRLHTLVLHLGLFFVTLQGTVILNAPMLSSLTLQSADFMYDDDLSALLEHVSATVTELTLYGIVDEDSVDTLTRLRSLSHVVFGNGTFSCDVYDPFFVALSKQVPPVWPRLESIVFYHGEVIPSNGDGIVRLVAARNAPSHSAPPSSVEETDLSERPCRIQEVELPDNEDTPQWLADEVDRLLGNTDWTCNP</sequence>
<dbReference type="InterPro" id="IPR032675">
    <property type="entry name" value="LRR_dom_sf"/>
</dbReference>
<dbReference type="Proteomes" id="UP000077266">
    <property type="component" value="Unassembled WGS sequence"/>
</dbReference>
<keyword evidence="1" id="KW-0175">Coiled coil</keyword>
<accession>A0A165KIN3</accession>